<dbReference type="PANTHER" id="PTHR44858">
    <property type="entry name" value="TETRATRICOPEPTIDE REPEAT PROTEIN 6"/>
    <property type="match status" value="1"/>
</dbReference>
<proteinExistence type="predicted"/>
<evidence type="ECO:0000256" key="3">
    <source>
        <dbReference type="PROSITE-ProRule" id="PRU00339"/>
    </source>
</evidence>
<dbReference type="HOGENOM" id="CLU_1194300_0_0_3"/>
<dbReference type="InterPro" id="IPR050498">
    <property type="entry name" value="Ycf3"/>
</dbReference>
<dbReference type="PROSITE" id="PS50293">
    <property type="entry name" value="TPR_REGION"/>
    <property type="match status" value="1"/>
</dbReference>
<dbReference type="Gene3D" id="1.25.40.10">
    <property type="entry name" value="Tetratricopeptide repeat domain"/>
    <property type="match status" value="1"/>
</dbReference>
<keyword evidence="1" id="KW-0677">Repeat</keyword>
<name>K9XU22_STAC7</name>
<evidence type="ECO:0000256" key="2">
    <source>
        <dbReference type="ARBA" id="ARBA00022803"/>
    </source>
</evidence>
<dbReference type="InterPro" id="IPR019734">
    <property type="entry name" value="TPR_rpt"/>
</dbReference>
<evidence type="ECO:0000313" key="6">
    <source>
        <dbReference type="Proteomes" id="UP000010473"/>
    </source>
</evidence>
<protein>
    <submittedName>
        <fullName evidence="5">Tetratricopeptide TPR_1 repeat-containing protein</fullName>
    </submittedName>
</protein>
<organism evidence="5 6">
    <name type="scientific">Stanieria cyanosphaera (strain ATCC 29371 / PCC 7437)</name>
    <dbReference type="NCBI Taxonomy" id="111780"/>
    <lineage>
        <taxon>Bacteria</taxon>
        <taxon>Bacillati</taxon>
        <taxon>Cyanobacteriota</taxon>
        <taxon>Cyanophyceae</taxon>
        <taxon>Pleurocapsales</taxon>
        <taxon>Dermocarpellaceae</taxon>
        <taxon>Stanieria</taxon>
    </lineage>
</organism>
<gene>
    <name evidence="5" type="ordered locus">Sta7437_2559</name>
</gene>
<dbReference type="GO" id="GO:0046813">
    <property type="term" value="P:receptor-mediated virion attachment to host cell"/>
    <property type="evidence" value="ECO:0007669"/>
    <property type="project" value="TreeGrafter"/>
</dbReference>
<dbReference type="PATRIC" id="fig|111780.3.peg.2662"/>
<keyword evidence="2 3" id="KW-0802">TPR repeat</keyword>
<feature type="compositionally biased region" description="Low complexity" evidence="4">
    <location>
        <begin position="111"/>
        <end position="132"/>
    </location>
</feature>
<dbReference type="InterPro" id="IPR011990">
    <property type="entry name" value="TPR-like_helical_dom_sf"/>
</dbReference>
<evidence type="ECO:0000256" key="1">
    <source>
        <dbReference type="ARBA" id="ARBA00022737"/>
    </source>
</evidence>
<dbReference type="AlphaFoldDB" id="K9XU22"/>
<dbReference type="EMBL" id="CP003653">
    <property type="protein sequence ID" value="AFZ36090.1"/>
    <property type="molecule type" value="Genomic_DNA"/>
</dbReference>
<evidence type="ECO:0000313" key="5">
    <source>
        <dbReference type="EMBL" id="AFZ36090.1"/>
    </source>
</evidence>
<dbReference type="PANTHER" id="PTHR44858:SF1">
    <property type="entry name" value="UDP-N-ACETYLGLUCOSAMINE--PEPTIDE N-ACETYLGLUCOSAMINYLTRANSFERASE SPINDLY-RELATED"/>
    <property type="match status" value="1"/>
</dbReference>
<dbReference type="RefSeq" id="WP_015193758.1">
    <property type="nucleotide sequence ID" value="NC_019748.1"/>
</dbReference>
<sequence>MKSTHLISQSSAIALLSTICCIYPKAVTAQIDIPRMSAETCAVLSGKQKLDSRTLQYLLLLEEDFADPNPVAIALYKQVIQQCPQAYLDYQQRKRASNPFANNPIVNTDSTPLSNLTNTEPNNTNTSQTNEQQEMAKYDEAIRLHPNDAKAYLARGTARYDRKYYQEAIADYTEAIRLEPNNPLGYANRGLAEQYLGNKQNAIADYQIAAKLFQAQGDQDNYQRVLKLLEQI</sequence>
<dbReference type="eggNOG" id="COG0457">
    <property type="taxonomic scope" value="Bacteria"/>
</dbReference>
<reference evidence="6" key="1">
    <citation type="journal article" date="2013" name="Proc. Natl. Acad. Sci. U.S.A.">
        <title>Improving the coverage of the cyanobacterial phylum using diversity-driven genome sequencing.</title>
        <authorList>
            <person name="Shih P.M."/>
            <person name="Wu D."/>
            <person name="Latifi A."/>
            <person name="Axen S.D."/>
            <person name="Fewer D.P."/>
            <person name="Talla E."/>
            <person name="Calteau A."/>
            <person name="Cai F."/>
            <person name="Tandeau de Marsac N."/>
            <person name="Rippka R."/>
            <person name="Herdman M."/>
            <person name="Sivonen K."/>
            <person name="Coursin T."/>
            <person name="Laurent T."/>
            <person name="Goodwin L."/>
            <person name="Nolan M."/>
            <person name="Davenport K.W."/>
            <person name="Han C.S."/>
            <person name="Rubin E.M."/>
            <person name="Eisen J.A."/>
            <person name="Woyke T."/>
            <person name="Gugger M."/>
            <person name="Kerfeld C.A."/>
        </authorList>
    </citation>
    <scope>NUCLEOTIDE SEQUENCE [LARGE SCALE GENOMIC DNA]</scope>
    <source>
        <strain evidence="6">ATCC 29371 / PCC 7437</strain>
    </source>
</reference>
<dbReference type="SUPFAM" id="SSF48452">
    <property type="entry name" value="TPR-like"/>
    <property type="match status" value="1"/>
</dbReference>
<feature type="region of interest" description="Disordered" evidence="4">
    <location>
        <begin position="98"/>
        <end position="133"/>
    </location>
</feature>
<keyword evidence="6" id="KW-1185">Reference proteome</keyword>
<dbReference type="PROSITE" id="PS50005">
    <property type="entry name" value="TPR"/>
    <property type="match status" value="1"/>
</dbReference>
<feature type="repeat" description="TPR" evidence="3">
    <location>
        <begin position="149"/>
        <end position="182"/>
    </location>
</feature>
<dbReference type="STRING" id="111780.Sta7437_2559"/>
<dbReference type="GO" id="GO:0009279">
    <property type="term" value="C:cell outer membrane"/>
    <property type="evidence" value="ECO:0007669"/>
    <property type="project" value="TreeGrafter"/>
</dbReference>
<feature type="compositionally biased region" description="Polar residues" evidence="4">
    <location>
        <begin position="99"/>
        <end position="110"/>
    </location>
</feature>
<dbReference type="SMART" id="SM00028">
    <property type="entry name" value="TPR"/>
    <property type="match status" value="2"/>
</dbReference>
<dbReference type="Pfam" id="PF13414">
    <property type="entry name" value="TPR_11"/>
    <property type="match status" value="1"/>
</dbReference>
<dbReference type="OrthoDB" id="427096at2"/>
<evidence type="ECO:0000256" key="4">
    <source>
        <dbReference type="SAM" id="MobiDB-lite"/>
    </source>
</evidence>
<accession>K9XU22</accession>
<dbReference type="Proteomes" id="UP000010473">
    <property type="component" value="Chromosome"/>
</dbReference>
<dbReference type="KEGG" id="scs:Sta7437_2559"/>